<dbReference type="GO" id="GO:0016301">
    <property type="term" value="F:kinase activity"/>
    <property type="evidence" value="ECO:0007669"/>
    <property type="project" value="UniProtKB-KW"/>
</dbReference>
<dbReference type="EMBL" id="FNSD01000001">
    <property type="protein sequence ID" value="SEB50805.1"/>
    <property type="molecule type" value="Genomic_DNA"/>
</dbReference>
<dbReference type="InterPro" id="IPR050397">
    <property type="entry name" value="Env_Response_Regulators"/>
</dbReference>
<dbReference type="Gene3D" id="2.60.120.10">
    <property type="entry name" value="Jelly Rolls"/>
    <property type="match status" value="1"/>
</dbReference>
<evidence type="ECO:0000256" key="3">
    <source>
        <dbReference type="ARBA" id="ARBA00023163"/>
    </source>
</evidence>
<evidence type="ECO:0000313" key="6">
    <source>
        <dbReference type="Proteomes" id="UP000182409"/>
    </source>
</evidence>
<dbReference type="Proteomes" id="UP000182409">
    <property type="component" value="Unassembled WGS sequence"/>
</dbReference>
<dbReference type="OrthoDB" id="8969464at2"/>
<keyword evidence="2" id="KW-0238">DNA-binding</keyword>
<dbReference type="GO" id="GO:0005829">
    <property type="term" value="C:cytosol"/>
    <property type="evidence" value="ECO:0007669"/>
    <property type="project" value="TreeGrafter"/>
</dbReference>
<dbReference type="GO" id="GO:0003677">
    <property type="term" value="F:DNA binding"/>
    <property type="evidence" value="ECO:0007669"/>
    <property type="project" value="UniProtKB-KW"/>
</dbReference>
<dbReference type="InterPro" id="IPR014710">
    <property type="entry name" value="RmlC-like_jellyroll"/>
</dbReference>
<protein>
    <submittedName>
        <fullName evidence="5">cAMP-binding domain of CRP or a regulatory subunit of cAMP-dependent protein kinases</fullName>
    </submittedName>
</protein>
<dbReference type="PROSITE" id="PS51063">
    <property type="entry name" value="HTH_CRP_2"/>
    <property type="match status" value="1"/>
</dbReference>
<dbReference type="AlphaFoldDB" id="A0A1H4JY74"/>
<feature type="domain" description="HTH crp-type" evidence="4">
    <location>
        <begin position="142"/>
        <end position="208"/>
    </location>
</feature>
<proteinExistence type="predicted"/>
<keyword evidence="5" id="KW-0808">Transferase</keyword>
<name>A0A1H4JY74_9BACT</name>
<accession>A0A1H4JY74</accession>
<sequence length="246" mass="26867">MTVTGNRLLDCAPEEVRAALLAEARCVHIPLGHALSRAHAVPRNVFFPVGVVAAQMVTTEEAEAVAVGLLGVEDVANCFALLGHRTSSARCVAVTAGASYCIPLERMRQLFERDSAVRALILDHLQYQLAIHDQISACNRLHGIDQRLAMWLLSLADQLGSQTFAMTQMALSSILGVQRSSLNLAAAALKTGGLIDYRRGRLWIQDREGLIGRACSCYSASQRLVRQLHKTEARELSNPAAWAERR</sequence>
<keyword evidence="3" id="KW-0804">Transcription</keyword>
<dbReference type="InterPro" id="IPR012318">
    <property type="entry name" value="HTH_CRP"/>
</dbReference>
<reference evidence="5 6" key="1">
    <citation type="submission" date="2016-10" db="EMBL/GenBank/DDBJ databases">
        <authorList>
            <person name="de Groot N.N."/>
        </authorList>
    </citation>
    <scope>NUCLEOTIDE SEQUENCE [LARGE SCALE GENOMIC DNA]</scope>
    <source>
        <strain evidence="5 6">AB35.6</strain>
    </source>
</reference>
<dbReference type="SUPFAM" id="SSF51206">
    <property type="entry name" value="cAMP-binding domain-like"/>
    <property type="match status" value="1"/>
</dbReference>
<dbReference type="Gene3D" id="1.10.10.10">
    <property type="entry name" value="Winged helix-like DNA-binding domain superfamily/Winged helix DNA-binding domain"/>
    <property type="match status" value="1"/>
</dbReference>
<gene>
    <name evidence="5" type="ORF">SAMN05443244_0871</name>
</gene>
<organism evidence="5 6">
    <name type="scientific">Terriglobus roseus</name>
    <dbReference type="NCBI Taxonomy" id="392734"/>
    <lineage>
        <taxon>Bacteria</taxon>
        <taxon>Pseudomonadati</taxon>
        <taxon>Acidobacteriota</taxon>
        <taxon>Terriglobia</taxon>
        <taxon>Terriglobales</taxon>
        <taxon>Acidobacteriaceae</taxon>
        <taxon>Terriglobus</taxon>
    </lineage>
</organism>
<dbReference type="InterPro" id="IPR018490">
    <property type="entry name" value="cNMP-bd_dom_sf"/>
</dbReference>
<dbReference type="PANTHER" id="PTHR24567">
    <property type="entry name" value="CRP FAMILY TRANSCRIPTIONAL REGULATORY PROTEIN"/>
    <property type="match status" value="1"/>
</dbReference>
<dbReference type="InterPro" id="IPR036388">
    <property type="entry name" value="WH-like_DNA-bd_sf"/>
</dbReference>
<dbReference type="InterPro" id="IPR036390">
    <property type="entry name" value="WH_DNA-bd_sf"/>
</dbReference>
<keyword evidence="5" id="KW-0418">Kinase</keyword>
<evidence type="ECO:0000256" key="1">
    <source>
        <dbReference type="ARBA" id="ARBA00023015"/>
    </source>
</evidence>
<dbReference type="GO" id="GO:0003700">
    <property type="term" value="F:DNA-binding transcription factor activity"/>
    <property type="evidence" value="ECO:0007669"/>
    <property type="project" value="TreeGrafter"/>
</dbReference>
<dbReference type="SUPFAM" id="SSF46785">
    <property type="entry name" value="Winged helix' DNA-binding domain"/>
    <property type="match status" value="1"/>
</dbReference>
<evidence type="ECO:0000313" key="5">
    <source>
        <dbReference type="EMBL" id="SEB50805.1"/>
    </source>
</evidence>
<evidence type="ECO:0000256" key="2">
    <source>
        <dbReference type="ARBA" id="ARBA00023125"/>
    </source>
</evidence>
<keyword evidence="1" id="KW-0805">Transcription regulation</keyword>
<dbReference type="PANTHER" id="PTHR24567:SF74">
    <property type="entry name" value="HTH-TYPE TRANSCRIPTIONAL REGULATOR ARCR"/>
    <property type="match status" value="1"/>
</dbReference>
<dbReference type="Pfam" id="PF13545">
    <property type="entry name" value="HTH_Crp_2"/>
    <property type="match status" value="1"/>
</dbReference>
<evidence type="ECO:0000259" key="4">
    <source>
        <dbReference type="PROSITE" id="PS51063"/>
    </source>
</evidence>